<gene>
    <name evidence="2" type="ORF">GCM10009304_12680</name>
</gene>
<dbReference type="Proteomes" id="UP000635983">
    <property type="component" value="Unassembled WGS sequence"/>
</dbReference>
<comment type="caution">
    <text evidence="2">The sequence shown here is derived from an EMBL/GenBank/DDBJ whole genome shotgun (WGS) entry which is preliminary data.</text>
</comment>
<name>A0A917PRH2_9PSED</name>
<dbReference type="Pfam" id="PF02498">
    <property type="entry name" value="Bro-N"/>
    <property type="match status" value="1"/>
</dbReference>
<evidence type="ECO:0000313" key="2">
    <source>
        <dbReference type="EMBL" id="GGJ88435.1"/>
    </source>
</evidence>
<dbReference type="SMART" id="SM01040">
    <property type="entry name" value="Bro-N"/>
    <property type="match status" value="1"/>
</dbReference>
<evidence type="ECO:0000313" key="3">
    <source>
        <dbReference type="Proteomes" id="UP000635983"/>
    </source>
</evidence>
<reference evidence="2" key="2">
    <citation type="submission" date="2020-09" db="EMBL/GenBank/DDBJ databases">
        <authorList>
            <person name="Sun Q."/>
            <person name="Ohkuma M."/>
        </authorList>
    </citation>
    <scope>NUCLEOTIDE SEQUENCE</scope>
    <source>
        <strain evidence="2">JCM 30078</strain>
    </source>
</reference>
<dbReference type="EMBL" id="BMPO01000002">
    <property type="protein sequence ID" value="GGJ88435.1"/>
    <property type="molecule type" value="Genomic_DNA"/>
</dbReference>
<dbReference type="RefSeq" id="WP_188982295.1">
    <property type="nucleotide sequence ID" value="NZ_BMPO01000002.1"/>
</dbReference>
<keyword evidence="3" id="KW-1185">Reference proteome</keyword>
<accession>A0A917PRH2</accession>
<feature type="domain" description="Bro-N" evidence="1">
    <location>
        <begin position="42"/>
        <end position="158"/>
    </location>
</feature>
<dbReference type="PROSITE" id="PS51750">
    <property type="entry name" value="BRO_N"/>
    <property type="match status" value="1"/>
</dbReference>
<sequence length="254" mass="28129">MLEFGRCVHRALIEGKTKLFVYHSSDIVGRLEIIEVDSVMDMRFVKQSFLGIELDILVGHPEHDILFVATQVARAAGLKNPSHQVSRHAKIAGHRDALQAGSIQIVETWESPKGVQKTSWFFTEPATYQMLLRGHAPQSEPFRKWVTEEVLPSIRKTGTYDLFASETKEAQQFSGEFAQLHQALAELTTEVRSLKDIIAGLQMSSPVEPVKSPYEGTPGVAVCDPGGFDGGAWLQSPNGFASRTINALRAPLFR</sequence>
<dbReference type="AlphaFoldDB" id="A0A917PRH2"/>
<reference evidence="2" key="1">
    <citation type="journal article" date="2014" name="Int. J. Syst. Evol. Microbiol.">
        <title>Complete genome sequence of Corynebacterium casei LMG S-19264T (=DSM 44701T), isolated from a smear-ripened cheese.</title>
        <authorList>
            <consortium name="US DOE Joint Genome Institute (JGI-PGF)"/>
            <person name="Walter F."/>
            <person name="Albersmeier A."/>
            <person name="Kalinowski J."/>
            <person name="Ruckert C."/>
        </authorList>
    </citation>
    <scope>NUCLEOTIDE SEQUENCE</scope>
    <source>
        <strain evidence="2">JCM 30078</strain>
    </source>
</reference>
<evidence type="ECO:0000259" key="1">
    <source>
        <dbReference type="PROSITE" id="PS51750"/>
    </source>
</evidence>
<organism evidence="2 3">
    <name type="scientific">Pseudomonas matsuisoli</name>
    <dbReference type="NCBI Taxonomy" id="1515666"/>
    <lineage>
        <taxon>Bacteria</taxon>
        <taxon>Pseudomonadati</taxon>
        <taxon>Pseudomonadota</taxon>
        <taxon>Gammaproteobacteria</taxon>
        <taxon>Pseudomonadales</taxon>
        <taxon>Pseudomonadaceae</taxon>
        <taxon>Pseudomonas</taxon>
    </lineage>
</organism>
<protein>
    <recommendedName>
        <fullName evidence="1">Bro-N domain-containing protein</fullName>
    </recommendedName>
</protein>
<dbReference type="InterPro" id="IPR003497">
    <property type="entry name" value="BRO_N_domain"/>
</dbReference>
<proteinExistence type="predicted"/>